<dbReference type="Proteomes" id="UP001215280">
    <property type="component" value="Unassembled WGS sequence"/>
</dbReference>
<keyword evidence="3" id="KW-1185">Reference proteome</keyword>
<dbReference type="AlphaFoldDB" id="A0AAD7N083"/>
<comment type="caution">
    <text evidence="2">The sequence shown here is derived from an EMBL/GenBank/DDBJ whole genome shotgun (WGS) entry which is preliminary data.</text>
</comment>
<feature type="region of interest" description="Disordered" evidence="1">
    <location>
        <begin position="637"/>
        <end position="679"/>
    </location>
</feature>
<evidence type="ECO:0000313" key="2">
    <source>
        <dbReference type="EMBL" id="KAJ7739979.1"/>
    </source>
</evidence>
<dbReference type="EMBL" id="JARJLG010000129">
    <property type="protein sequence ID" value="KAJ7739979.1"/>
    <property type="molecule type" value="Genomic_DNA"/>
</dbReference>
<reference evidence="2" key="1">
    <citation type="submission" date="2023-03" db="EMBL/GenBank/DDBJ databases">
        <title>Massive genome expansion in bonnet fungi (Mycena s.s.) driven by repeated elements and novel gene families across ecological guilds.</title>
        <authorList>
            <consortium name="Lawrence Berkeley National Laboratory"/>
            <person name="Harder C.B."/>
            <person name="Miyauchi S."/>
            <person name="Viragh M."/>
            <person name="Kuo A."/>
            <person name="Thoen E."/>
            <person name="Andreopoulos B."/>
            <person name="Lu D."/>
            <person name="Skrede I."/>
            <person name="Drula E."/>
            <person name="Henrissat B."/>
            <person name="Morin E."/>
            <person name="Kohler A."/>
            <person name="Barry K."/>
            <person name="LaButti K."/>
            <person name="Morin E."/>
            <person name="Salamov A."/>
            <person name="Lipzen A."/>
            <person name="Mereny Z."/>
            <person name="Hegedus B."/>
            <person name="Baldrian P."/>
            <person name="Stursova M."/>
            <person name="Weitz H."/>
            <person name="Taylor A."/>
            <person name="Grigoriev I.V."/>
            <person name="Nagy L.G."/>
            <person name="Martin F."/>
            <person name="Kauserud H."/>
        </authorList>
    </citation>
    <scope>NUCLEOTIDE SEQUENCE</scope>
    <source>
        <strain evidence="2">CBHHK188m</strain>
    </source>
</reference>
<evidence type="ECO:0000313" key="3">
    <source>
        <dbReference type="Proteomes" id="UP001215280"/>
    </source>
</evidence>
<organism evidence="2 3">
    <name type="scientific">Mycena maculata</name>
    <dbReference type="NCBI Taxonomy" id="230809"/>
    <lineage>
        <taxon>Eukaryota</taxon>
        <taxon>Fungi</taxon>
        <taxon>Dikarya</taxon>
        <taxon>Basidiomycota</taxon>
        <taxon>Agaricomycotina</taxon>
        <taxon>Agaricomycetes</taxon>
        <taxon>Agaricomycetidae</taxon>
        <taxon>Agaricales</taxon>
        <taxon>Marasmiineae</taxon>
        <taxon>Mycenaceae</taxon>
        <taxon>Mycena</taxon>
    </lineage>
</organism>
<protein>
    <submittedName>
        <fullName evidence="2">Uncharacterized protein</fullName>
    </submittedName>
</protein>
<sequence>MIPNLPAAQILERLLAHESLYHNLRYSDIQRFFELTYRLWPEILGTDTSRPLSLPAPVCDLLASVLQLDTSLIQLTWHAFGDIAEAAYNGPPQPSVDNIFRIHGRTQKLGAEPLRPPITSCLKCQHGLGKESIVEGRLYTLHRGILPIFSKSLYCRREVQPVTLELDLPKSSIRRQARSRSLPSENMAAVEVSRPVQEAVACGQKGYKDNMSQYTNKFYKDYPRYINSVRSLRNQRARKQNGPRKPGARGWAGGDGRAGDAPRGWVCGEGRGMQAARGCPVVGPNVRKGRPGRSGLALCPRYAANVRLLVTSKEMGTRGWMLDAWGWPRGVWRTGLAPRGLAREVGHRGFGVRGWPCGLWRVRLAAGHWTRGDGRTGFGTRGWPRGVGRAGLAAELGVRAGMGVSAKEDAGDLARARSRACGYAANVPLLVKELSGHGNKKTRKNLTSTSNRAASSGDAALGAGLGHAAMAPRGYRAGIYAWGCPRGDWRAGFAPQGLAYGDTRVGTGARGWHGGDTHAGICPRGWACGDLRTGRPTRGLARGDLRTGRPARRWHREDARGVGRAGTCVRGRPSGHLRVGLGTRGLAYGDARAGICAWGFPHGGSTARMPVRGLVHGDWHAGVAMCGWAYGDATGGRALPPASNELPLKEKSAGPKKKKKTGLKRRRKNEAANRQQFPT</sequence>
<proteinExistence type="predicted"/>
<evidence type="ECO:0000256" key="1">
    <source>
        <dbReference type="SAM" id="MobiDB-lite"/>
    </source>
</evidence>
<accession>A0AAD7N083</accession>
<gene>
    <name evidence="2" type="ORF">DFH07DRAFT_778514</name>
</gene>
<feature type="region of interest" description="Disordered" evidence="1">
    <location>
        <begin position="234"/>
        <end position="259"/>
    </location>
</feature>
<feature type="compositionally biased region" description="Basic residues" evidence="1">
    <location>
        <begin position="654"/>
        <end position="668"/>
    </location>
</feature>
<name>A0AAD7N083_9AGAR</name>